<dbReference type="STRING" id="299467.A0A443S8N1"/>
<keyword evidence="9" id="KW-1185">Reference proteome</keyword>
<dbReference type="InterPro" id="IPR035979">
    <property type="entry name" value="RBD_domain_sf"/>
</dbReference>
<dbReference type="GO" id="GO:0005737">
    <property type="term" value="C:cytoplasm"/>
    <property type="evidence" value="ECO:0007669"/>
    <property type="project" value="TreeGrafter"/>
</dbReference>
<dbReference type="AlphaFoldDB" id="A0A443S8N1"/>
<dbReference type="OrthoDB" id="10044938at2759"/>
<proteinExistence type="predicted"/>
<accession>A0A443S8N1</accession>
<feature type="domain" description="RRM" evidence="7">
    <location>
        <begin position="113"/>
        <end position="187"/>
    </location>
</feature>
<evidence type="ECO:0000256" key="1">
    <source>
        <dbReference type="ARBA" id="ARBA00004123"/>
    </source>
</evidence>
<dbReference type="Proteomes" id="UP000288716">
    <property type="component" value="Unassembled WGS sequence"/>
</dbReference>
<evidence type="ECO:0000256" key="5">
    <source>
        <dbReference type="ARBA" id="ARBA00023242"/>
    </source>
</evidence>
<keyword evidence="3" id="KW-0677">Repeat</keyword>
<gene>
    <name evidence="8" type="ORF">B4U80_13300</name>
</gene>
<name>A0A443S8N1_9ACAR</name>
<dbReference type="InterPro" id="IPR000504">
    <property type="entry name" value="RRM_dom"/>
</dbReference>
<dbReference type="EMBL" id="NCKV01005731">
    <property type="protein sequence ID" value="RWS23883.1"/>
    <property type="molecule type" value="Genomic_DNA"/>
</dbReference>
<dbReference type="Pfam" id="PF00076">
    <property type="entry name" value="RRM_1"/>
    <property type="match status" value="1"/>
</dbReference>
<dbReference type="InterPro" id="IPR050374">
    <property type="entry name" value="RRT5_SRSF_SR"/>
</dbReference>
<evidence type="ECO:0000256" key="4">
    <source>
        <dbReference type="ARBA" id="ARBA00022884"/>
    </source>
</evidence>
<evidence type="ECO:0000256" key="2">
    <source>
        <dbReference type="ARBA" id="ARBA00022664"/>
    </source>
</evidence>
<dbReference type="Gene3D" id="3.30.70.330">
    <property type="match status" value="1"/>
</dbReference>
<keyword evidence="4 6" id="KW-0694">RNA-binding</keyword>
<keyword evidence="2" id="KW-0507">mRNA processing</keyword>
<sequence>MADQIKPLYLARSVKELEQMLKDKSNSLPIPENNFFLRANFAWLEGDQELAFLRYSEVIEKLDEYSTILTYKQVNEVLNRIETLHLQLKSRYEDAFENKKEMTSNDGAINEYNTVHLNNFSPKYNTNLIEGLFSKYGKIKKIWFDVDNERGFGFVEFEQRSSAIDAIIEENGYIYDDYDIIVQPFSDEHHPC</sequence>
<dbReference type="PROSITE" id="PS50102">
    <property type="entry name" value="RRM"/>
    <property type="match status" value="1"/>
</dbReference>
<evidence type="ECO:0000259" key="7">
    <source>
        <dbReference type="PROSITE" id="PS50102"/>
    </source>
</evidence>
<organism evidence="8 9">
    <name type="scientific">Leptotrombidium deliense</name>
    <dbReference type="NCBI Taxonomy" id="299467"/>
    <lineage>
        <taxon>Eukaryota</taxon>
        <taxon>Metazoa</taxon>
        <taxon>Ecdysozoa</taxon>
        <taxon>Arthropoda</taxon>
        <taxon>Chelicerata</taxon>
        <taxon>Arachnida</taxon>
        <taxon>Acari</taxon>
        <taxon>Acariformes</taxon>
        <taxon>Trombidiformes</taxon>
        <taxon>Prostigmata</taxon>
        <taxon>Anystina</taxon>
        <taxon>Parasitengona</taxon>
        <taxon>Trombiculoidea</taxon>
        <taxon>Trombiculidae</taxon>
        <taxon>Leptotrombidium</taxon>
    </lineage>
</organism>
<dbReference type="GO" id="GO:0003729">
    <property type="term" value="F:mRNA binding"/>
    <property type="evidence" value="ECO:0007669"/>
    <property type="project" value="TreeGrafter"/>
</dbReference>
<comment type="subcellular location">
    <subcellularLocation>
        <location evidence="1">Nucleus</location>
    </subcellularLocation>
</comment>
<evidence type="ECO:0000313" key="9">
    <source>
        <dbReference type="Proteomes" id="UP000288716"/>
    </source>
</evidence>
<protein>
    <recommendedName>
        <fullName evidence="7">RRM domain-containing protein</fullName>
    </recommendedName>
</protein>
<dbReference type="GO" id="GO:0006397">
    <property type="term" value="P:mRNA processing"/>
    <property type="evidence" value="ECO:0007669"/>
    <property type="project" value="UniProtKB-KW"/>
</dbReference>
<dbReference type="PANTHER" id="PTHR23003">
    <property type="entry name" value="RNA RECOGNITION MOTIF RRM DOMAIN CONTAINING PROTEIN"/>
    <property type="match status" value="1"/>
</dbReference>
<dbReference type="VEuPathDB" id="VectorBase:LDEU008157"/>
<dbReference type="SUPFAM" id="SSF140856">
    <property type="entry name" value="USP8 N-terminal domain-like"/>
    <property type="match status" value="1"/>
</dbReference>
<keyword evidence="5" id="KW-0539">Nucleus</keyword>
<dbReference type="InterPro" id="IPR012677">
    <property type="entry name" value="Nucleotide-bd_a/b_plait_sf"/>
</dbReference>
<dbReference type="SUPFAM" id="SSF54928">
    <property type="entry name" value="RNA-binding domain, RBD"/>
    <property type="match status" value="1"/>
</dbReference>
<evidence type="ECO:0000256" key="6">
    <source>
        <dbReference type="PROSITE-ProRule" id="PRU00176"/>
    </source>
</evidence>
<dbReference type="CDD" id="cd00590">
    <property type="entry name" value="RRM_SF"/>
    <property type="match status" value="1"/>
</dbReference>
<dbReference type="SMART" id="SM00360">
    <property type="entry name" value="RRM"/>
    <property type="match status" value="1"/>
</dbReference>
<reference evidence="8 9" key="1">
    <citation type="journal article" date="2018" name="Gigascience">
        <title>Genomes of trombidid mites reveal novel predicted allergens and laterally-transferred genes associated with secondary metabolism.</title>
        <authorList>
            <person name="Dong X."/>
            <person name="Chaisiri K."/>
            <person name="Xia D."/>
            <person name="Armstrong S.D."/>
            <person name="Fang Y."/>
            <person name="Donnelly M.J."/>
            <person name="Kadowaki T."/>
            <person name="McGarry J.W."/>
            <person name="Darby A.C."/>
            <person name="Makepeace B.L."/>
        </authorList>
    </citation>
    <scope>NUCLEOTIDE SEQUENCE [LARGE SCALE GENOMIC DNA]</scope>
    <source>
        <strain evidence="8">UoL-UT</strain>
    </source>
</reference>
<dbReference type="PANTHER" id="PTHR23003:SF62">
    <property type="entry name" value="SERINE_ARGININE (SR)-TYPE SHUTTLING MRNA BINDING PROTEIN NPL3"/>
    <property type="match status" value="1"/>
</dbReference>
<evidence type="ECO:0000313" key="8">
    <source>
        <dbReference type="EMBL" id="RWS23883.1"/>
    </source>
</evidence>
<comment type="caution">
    <text evidence="8">The sequence shown here is derived from an EMBL/GenBank/DDBJ whole genome shotgun (WGS) entry which is preliminary data.</text>
</comment>
<dbReference type="GO" id="GO:0005634">
    <property type="term" value="C:nucleus"/>
    <property type="evidence" value="ECO:0007669"/>
    <property type="project" value="UniProtKB-SubCell"/>
</dbReference>
<evidence type="ECO:0000256" key="3">
    <source>
        <dbReference type="ARBA" id="ARBA00022737"/>
    </source>
</evidence>